<evidence type="ECO:0000313" key="3">
    <source>
        <dbReference type="Proteomes" id="UP000216991"/>
    </source>
</evidence>
<protein>
    <recommendedName>
        <fullName evidence="4">TonB C-terminal domain-containing protein</fullName>
    </recommendedName>
</protein>
<reference evidence="2 3" key="1">
    <citation type="submission" date="2017-07" db="EMBL/GenBank/DDBJ databases">
        <title>Sandarakinorhabdus cyanobacteriorum sp. nov., a novel bacterium isolated from cyanobacterial aggregates in a eutrophic lake.</title>
        <authorList>
            <person name="Cai H."/>
        </authorList>
    </citation>
    <scope>NUCLEOTIDE SEQUENCE [LARGE SCALE GENOMIC DNA]</scope>
    <source>
        <strain evidence="2 3">TH057</strain>
    </source>
</reference>
<feature type="region of interest" description="Disordered" evidence="1">
    <location>
        <begin position="46"/>
        <end position="65"/>
    </location>
</feature>
<evidence type="ECO:0000313" key="2">
    <source>
        <dbReference type="EMBL" id="OYQ33234.1"/>
    </source>
</evidence>
<dbReference type="Proteomes" id="UP000216991">
    <property type="component" value="Unassembled WGS sequence"/>
</dbReference>
<sequence length="218" mass="23424">MPVLAAVIALHVLLLLLLLWLAPPQPKGKPGSGSMVAVNIAAPMPQRARPQVQPKPRVTPPRAAPQPEVIVQVPDAPPAKWSFGDPALRGFDLRKLERAEPQAAQLAGANLPNTPVVGVAPDGSKLYAAEWQREPTDAELAFYIKGKGRPGAYGLIACRTAPRFKVEDCKAIGETPGTGLGYAVQEAAWQFRVKPPRVDGEYLVGTWVSIRIDIRPGE</sequence>
<accession>A0A255YX14</accession>
<dbReference type="AlphaFoldDB" id="A0A255YX14"/>
<proteinExistence type="predicted"/>
<gene>
    <name evidence="2" type="ORF">CHU93_03095</name>
</gene>
<evidence type="ECO:0008006" key="4">
    <source>
        <dbReference type="Google" id="ProtNLM"/>
    </source>
</evidence>
<evidence type="ECO:0000256" key="1">
    <source>
        <dbReference type="SAM" id="MobiDB-lite"/>
    </source>
</evidence>
<comment type="caution">
    <text evidence="2">The sequence shown here is derived from an EMBL/GenBank/DDBJ whole genome shotgun (WGS) entry which is preliminary data.</text>
</comment>
<keyword evidence="3" id="KW-1185">Reference proteome</keyword>
<dbReference type="EMBL" id="NOXT01000075">
    <property type="protein sequence ID" value="OYQ33234.1"/>
    <property type="molecule type" value="Genomic_DNA"/>
</dbReference>
<organism evidence="2 3">
    <name type="scientific">Sandarakinorhabdus cyanobacteriorum</name>
    <dbReference type="NCBI Taxonomy" id="1981098"/>
    <lineage>
        <taxon>Bacteria</taxon>
        <taxon>Pseudomonadati</taxon>
        <taxon>Pseudomonadota</taxon>
        <taxon>Alphaproteobacteria</taxon>
        <taxon>Sphingomonadales</taxon>
        <taxon>Sphingosinicellaceae</taxon>
        <taxon>Sandarakinorhabdus</taxon>
    </lineage>
</organism>
<name>A0A255YX14_9SPHN</name>